<reference evidence="11" key="1">
    <citation type="submission" date="2020-05" db="UniProtKB">
        <authorList>
            <consortium name="EnsemblMetazoa"/>
        </authorList>
    </citation>
    <scope>IDENTIFICATION</scope>
    <source>
        <strain evidence="11">FUMOZ</strain>
    </source>
</reference>
<evidence type="ECO:0000256" key="10">
    <source>
        <dbReference type="SAM" id="Phobius"/>
    </source>
</evidence>
<evidence type="ECO:0000256" key="1">
    <source>
        <dbReference type="ARBA" id="ARBA00004651"/>
    </source>
</evidence>
<keyword evidence="4 10" id="KW-0812">Transmembrane</keyword>
<dbReference type="InterPro" id="IPR004117">
    <property type="entry name" value="7tm6_olfct_rcpt"/>
</dbReference>
<feature type="transmembrane region" description="Helical" evidence="10">
    <location>
        <begin position="266"/>
        <end position="286"/>
    </location>
</feature>
<dbReference type="Pfam" id="PF02949">
    <property type="entry name" value="7tm_6"/>
    <property type="match status" value="1"/>
</dbReference>
<dbReference type="PANTHER" id="PTHR21137">
    <property type="entry name" value="ODORANT RECEPTOR"/>
    <property type="match status" value="1"/>
</dbReference>
<dbReference type="GO" id="GO:0005886">
    <property type="term" value="C:plasma membrane"/>
    <property type="evidence" value="ECO:0007669"/>
    <property type="project" value="UniProtKB-SubCell"/>
</dbReference>
<comment type="subcellular location">
    <subcellularLocation>
        <location evidence="1">Cell membrane</location>
        <topology evidence="1">Multi-pass membrane protein</topology>
    </subcellularLocation>
</comment>
<evidence type="ECO:0000256" key="8">
    <source>
        <dbReference type="ARBA" id="ARBA00023170"/>
    </source>
</evidence>
<dbReference type="PANTHER" id="PTHR21137:SF35">
    <property type="entry name" value="ODORANT RECEPTOR 19A-RELATED"/>
    <property type="match status" value="1"/>
</dbReference>
<evidence type="ECO:0000256" key="7">
    <source>
        <dbReference type="ARBA" id="ARBA00023136"/>
    </source>
</evidence>
<keyword evidence="9" id="KW-0807">Transducer</keyword>
<dbReference type="VEuPathDB" id="VectorBase:AFUN010167"/>
<keyword evidence="3" id="KW-0716">Sensory transduction</keyword>
<keyword evidence="6 10" id="KW-1133">Transmembrane helix</keyword>
<keyword evidence="8" id="KW-0675">Receptor</keyword>
<evidence type="ECO:0000313" key="11">
    <source>
        <dbReference type="EnsemblMetazoa" id="AFUN010167-PA"/>
    </source>
</evidence>
<keyword evidence="7 10" id="KW-0472">Membrane</keyword>
<evidence type="ECO:0000256" key="6">
    <source>
        <dbReference type="ARBA" id="ARBA00022989"/>
    </source>
</evidence>
<organism evidence="11">
    <name type="scientific">Anopheles funestus</name>
    <name type="common">African malaria mosquito</name>
    <dbReference type="NCBI Taxonomy" id="62324"/>
    <lineage>
        <taxon>Eukaryota</taxon>
        <taxon>Metazoa</taxon>
        <taxon>Ecdysozoa</taxon>
        <taxon>Arthropoda</taxon>
        <taxon>Hexapoda</taxon>
        <taxon>Insecta</taxon>
        <taxon>Pterygota</taxon>
        <taxon>Neoptera</taxon>
        <taxon>Endopterygota</taxon>
        <taxon>Diptera</taxon>
        <taxon>Nematocera</taxon>
        <taxon>Culicoidea</taxon>
        <taxon>Culicidae</taxon>
        <taxon>Anophelinae</taxon>
        <taxon>Anopheles</taxon>
    </lineage>
</organism>
<sequence>MALFVSRIYRKLNNLERKFANDPDQFVILRYLTFLFAIRYDRPSGVLQRTLWYCYRSVLLCVFSSYCYKAYWHMTHTAYNVSMFNILGTLWIFVGALVRVILFDRSVLARLERFLNDRSFRGMEQKVITARHTVQRQNNRYLVAVALALLLETFIFLGTNLMLQPEFMLVYNGRVVGGFAIQILYGFTTCYWGSLYVMIFFFIYVMLNAFREEMSIVVESFTHINQVFDHYHPYSDAPNTSTAQEQEFWDELRYRLKKNVQRHVQLLEHLVAFRAILGPFSFIQYYGSFMLIAYYCFIMMYKGITSLTVVYIGFIVFLIVESFLFCRIISEINDLVSHAQIGTVLYDMEWYNKLRFSTRFASDYRHVRSTMLIIICRTQTPLSFTINGLGTISMSRFTDLLNSSYTFLTMLVQFKREIASKLMEKAEN</sequence>
<keyword evidence="5" id="KW-0552">Olfaction</keyword>
<evidence type="ECO:0000256" key="4">
    <source>
        <dbReference type="ARBA" id="ARBA00022692"/>
    </source>
</evidence>
<dbReference type="GO" id="GO:0004984">
    <property type="term" value="F:olfactory receptor activity"/>
    <property type="evidence" value="ECO:0007669"/>
    <property type="project" value="InterPro"/>
</dbReference>
<dbReference type="GO" id="GO:0007165">
    <property type="term" value="P:signal transduction"/>
    <property type="evidence" value="ECO:0007669"/>
    <property type="project" value="UniProtKB-KW"/>
</dbReference>
<protein>
    <submittedName>
        <fullName evidence="11">Uncharacterized protein</fullName>
    </submittedName>
</protein>
<evidence type="ECO:0000256" key="3">
    <source>
        <dbReference type="ARBA" id="ARBA00022606"/>
    </source>
</evidence>
<dbReference type="GO" id="GO:0005549">
    <property type="term" value="F:odorant binding"/>
    <property type="evidence" value="ECO:0007669"/>
    <property type="project" value="InterPro"/>
</dbReference>
<feature type="transmembrane region" description="Helical" evidence="10">
    <location>
        <begin position="141"/>
        <end position="163"/>
    </location>
</feature>
<evidence type="ECO:0000256" key="9">
    <source>
        <dbReference type="ARBA" id="ARBA00023224"/>
    </source>
</evidence>
<dbReference type="EnsemblMetazoa" id="AFUN010167-RA">
    <property type="protein sequence ID" value="AFUN010167-PA"/>
    <property type="gene ID" value="AFUN010167"/>
</dbReference>
<keyword evidence="2" id="KW-1003">Cell membrane</keyword>
<feature type="transmembrane region" description="Helical" evidence="10">
    <location>
        <begin position="83"/>
        <end position="103"/>
    </location>
</feature>
<feature type="transmembrane region" description="Helical" evidence="10">
    <location>
        <begin position="183"/>
        <end position="207"/>
    </location>
</feature>
<name>A0A182RV57_ANOFN</name>
<evidence type="ECO:0000256" key="5">
    <source>
        <dbReference type="ARBA" id="ARBA00022725"/>
    </source>
</evidence>
<feature type="transmembrane region" description="Helical" evidence="10">
    <location>
        <begin position="53"/>
        <end position="71"/>
    </location>
</feature>
<evidence type="ECO:0000256" key="2">
    <source>
        <dbReference type="ARBA" id="ARBA00022475"/>
    </source>
</evidence>
<dbReference type="AlphaFoldDB" id="A0A182RV57"/>
<accession>A0A182RV57</accession>
<feature type="transmembrane region" description="Helical" evidence="10">
    <location>
        <begin position="292"/>
        <end position="320"/>
    </location>
</feature>
<proteinExistence type="predicted"/>
<dbReference type="VEuPathDB" id="VectorBase:AFUN2_007684"/>